<dbReference type="RefSeq" id="WP_149758170.1">
    <property type="nucleotide sequence ID" value="NZ_FOMS01000016.1"/>
</dbReference>
<accession>A0A1I2DAS9</accession>
<gene>
    <name evidence="3" type="ORF">SAMN04515678_11633</name>
</gene>
<dbReference type="PANTHER" id="PTHR13847:SF275">
    <property type="entry name" value="GAMMA-GLUTAMYLPUTRESCINE OXIDOREDUCTASE"/>
    <property type="match status" value="1"/>
</dbReference>
<dbReference type="Gene3D" id="3.50.50.60">
    <property type="entry name" value="FAD/NAD(P)-binding domain"/>
    <property type="match status" value="1"/>
</dbReference>
<dbReference type="InterPro" id="IPR036188">
    <property type="entry name" value="FAD/NAD-bd_sf"/>
</dbReference>
<evidence type="ECO:0000313" key="3">
    <source>
        <dbReference type="EMBL" id="SFE77578.1"/>
    </source>
</evidence>
<dbReference type="EMBL" id="FOMS01000016">
    <property type="protein sequence ID" value="SFE77578.1"/>
    <property type="molecule type" value="Genomic_DNA"/>
</dbReference>
<sequence length="423" mass="44277">MIEPISLWDASAEEAQVADQSVSSVPVDLVIVGGGYTGLSTALHAAEAGLSVQILEAAGIGHGGSGRNVGLVNAGLWLPPESVAKALGPEHGPRFVKRFGEGPETVFDLIERHQIRCSATRTGTIHAAHAPAGMTDLRARHAQWRALGAPVRLLEREEAAAKIGSRAFHGGLLDVRAGTVNPMGYARGLARAAKGAGARLATGVAVTGLTPEAAGWQVETAQGAIRATTVVLATNAYTGGLWPGLDRAFTTIRFVQLATPPLGERAAHVLPEGQGVWDTGRIMRALRRDAAGRLVIGTMGRLHGTAAAGLTRRWAERQLARLFPELAGTGFEEAWEGAIAMTPDHLPRIQRLADGLYAPIGYNGRGITTGTIFGQALAALLTGAPETDLPLPVTGAAPVPRARLTSHIFDAAFTANQIRQGLW</sequence>
<evidence type="ECO:0000259" key="2">
    <source>
        <dbReference type="Pfam" id="PF01266"/>
    </source>
</evidence>
<keyword evidence="4" id="KW-1185">Reference proteome</keyword>
<evidence type="ECO:0000313" key="4">
    <source>
        <dbReference type="Proteomes" id="UP000325289"/>
    </source>
</evidence>
<dbReference type="PANTHER" id="PTHR13847">
    <property type="entry name" value="SARCOSINE DEHYDROGENASE-RELATED"/>
    <property type="match status" value="1"/>
</dbReference>
<dbReference type="InterPro" id="IPR006076">
    <property type="entry name" value="FAD-dep_OxRdtase"/>
</dbReference>
<evidence type="ECO:0000256" key="1">
    <source>
        <dbReference type="ARBA" id="ARBA00023002"/>
    </source>
</evidence>
<dbReference type="OrthoDB" id="9806601at2"/>
<dbReference type="Gene3D" id="3.30.9.10">
    <property type="entry name" value="D-Amino Acid Oxidase, subunit A, domain 2"/>
    <property type="match status" value="1"/>
</dbReference>
<dbReference type="Proteomes" id="UP000325289">
    <property type="component" value="Unassembled WGS sequence"/>
</dbReference>
<dbReference type="AlphaFoldDB" id="A0A1I2DAS9"/>
<protein>
    <submittedName>
        <fullName evidence="3">Glycine/D-amino acid oxidase</fullName>
    </submittedName>
</protein>
<dbReference type="GO" id="GO:0005737">
    <property type="term" value="C:cytoplasm"/>
    <property type="evidence" value="ECO:0007669"/>
    <property type="project" value="TreeGrafter"/>
</dbReference>
<name>A0A1I2DAS9_9RHOB</name>
<dbReference type="Pfam" id="PF01266">
    <property type="entry name" value="DAO"/>
    <property type="match status" value="1"/>
</dbReference>
<feature type="domain" description="FAD dependent oxidoreductase" evidence="2">
    <location>
        <begin position="28"/>
        <end position="380"/>
    </location>
</feature>
<dbReference type="GO" id="GO:0016491">
    <property type="term" value="F:oxidoreductase activity"/>
    <property type="evidence" value="ECO:0007669"/>
    <property type="project" value="UniProtKB-KW"/>
</dbReference>
<proteinExistence type="predicted"/>
<reference evidence="3 4" key="1">
    <citation type="submission" date="2016-10" db="EMBL/GenBank/DDBJ databases">
        <authorList>
            <person name="Varghese N."/>
            <person name="Submissions S."/>
        </authorList>
    </citation>
    <scope>NUCLEOTIDE SEQUENCE [LARGE SCALE GENOMIC DNA]</scope>
    <source>
        <strain evidence="4">YIM D21,KCTC 23444,ACCC 10710</strain>
    </source>
</reference>
<keyword evidence="1" id="KW-0560">Oxidoreductase</keyword>
<organism evidence="3 4">
    <name type="scientific">Roseivivax sediminis</name>
    <dbReference type="NCBI Taxonomy" id="936889"/>
    <lineage>
        <taxon>Bacteria</taxon>
        <taxon>Pseudomonadati</taxon>
        <taxon>Pseudomonadota</taxon>
        <taxon>Alphaproteobacteria</taxon>
        <taxon>Rhodobacterales</taxon>
        <taxon>Roseobacteraceae</taxon>
        <taxon>Roseivivax</taxon>
    </lineage>
</organism>
<dbReference type="SUPFAM" id="SSF51905">
    <property type="entry name" value="FAD/NAD(P)-binding domain"/>
    <property type="match status" value="1"/>
</dbReference>